<comment type="caution">
    <text evidence="5">The sequence shown here is derived from an EMBL/GenBank/DDBJ whole genome shotgun (WGS) entry which is preliminary data.</text>
</comment>
<evidence type="ECO:0000256" key="1">
    <source>
        <dbReference type="ARBA" id="ARBA00022737"/>
    </source>
</evidence>
<keyword evidence="1" id="KW-0677">Repeat</keyword>
<dbReference type="PATRIC" id="fig|693.5.peg.1516"/>
<evidence type="ECO:0000313" key="5">
    <source>
        <dbReference type="EMBL" id="KOO03894.1"/>
    </source>
</evidence>
<feature type="domain" description="Cytochrome c-type biogenesis protein H TPR" evidence="4">
    <location>
        <begin position="40"/>
        <end position="155"/>
    </location>
</feature>
<dbReference type="RefSeq" id="WP_053395163.1">
    <property type="nucleotide sequence ID" value="NZ_LHPJ01000006.1"/>
</dbReference>
<dbReference type="InterPro" id="IPR056413">
    <property type="entry name" value="TPR_CcmH_CycH"/>
</dbReference>
<organism evidence="5 6">
    <name type="scientific">Vibrio nereis</name>
    <dbReference type="NCBI Taxonomy" id="693"/>
    <lineage>
        <taxon>Bacteria</taxon>
        <taxon>Pseudomonadati</taxon>
        <taxon>Pseudomonadota</taxon>
        <taxon>Gammaproteobacteria</taxon>
        <taxon>Vibrionales</taxon>
        <taxon>Vibrionaceae</taxon>
        <taxon>Vibrio</taxon>
    </lineage>
</organism>
<dbReference type="EMBL" id="LHPJ01000006">
    <property type="protein sequence ID" value="KOO03894.1"/>
    <property type="molecule type" value="Genomic_DNA"/>
</dbReference>
<dbReference type="PANTHER" id="PTHR47870:SF2">
    <property type="entry name" value="FORMATE-DEPENDENT NITRITE REDUCTASE COMPLEX SUBUNIT NRFF"/>
    <property type="match status" value="1"/>
</dbReference>
<dbReference type="Gene3D" id="1.25.40.10">
    <property type="entry name" value="Tetratricopeptide repeat domain"/>
    <property type="match status" value="1"/>
</dbReference>
<sequence length="177" mass="19942">MNKVVIAGVALAIPVFLWLRGTPPEEVVLESRALSHDQQMQDIQAKLKQDPNQAELWFQLGHGYLNEQDFKSALTCFDYALRLSDQPTASQFAAKATALYYLNKQQMTATVTDLLQQALALDSANLTALSLIANDHFVSSRYQQAIDVWTQMLDSQHRDLDRVSIIHSLNQAKQLLK</sequence>
<dbReference type="SUPFAM" id="SSF48452">
    <property type="entry name" value="TPR-like"/>
    <property type="match status" value="1"/>
</dbReference>
<keyword evidence="6" id="KW-1185">Reference proteome</keyword>
<dbReference type="InterPro" id="IPR011990">
    <property type="entry name" value="TPR-like_helical_dom_sf"/>
</dbReference>
<dbReference type="OrthoDB" id="9776053at2"/>
<evidence type="ECO:0000256" key="2">
    <source>
        <dbReference type="ARBA" id="ARBA00022803"/>
    </source>
</evidence>
<gene>
    <name evidence="5" type="ORF">AKJ17_07420</name>
</gene>
<feature type="repeat" description="TPR" evidence="3">
    <location>
        <begin position="54"/>
        <end position="87"/>
    </location>
</feature>
<accession>A0A0M0HP91</accession>
<dbReference type="PANTHER" id="PTHR47870">
    <property type="entry name" value="CYTOCHROME C-TYPE BIOGENESIS PROTEIN CCMH"/>
    <property type="match status" value="1"/>
</dbReference>
<proteinExistence type="predicted"/>
<dbReference type="Proteomes" id="UP000037515">
    <property type="component" value="Unassembled WGS sequence"/>
</dbReference>
<dbReference type="STRING" id="693.AKJ17_07420"/>
<keyword evidence="2 3" id="KW-0802">TPR repeat</keyword>
<dbReference type="AlphaFoldDB" id="A0A0M0HP91"/>
<protein>
    <submittedName>
        <fullName evidence="5">Nitrite reductase</fullName>
    </submittedName>
</protein>
<dbReference type="SMART" id="SM00028">
    <property type="entry name" value="TPR"/>
    <property type="match status" value="2"/>
</dbReference>
<evidence type="ECO:0000256" key="3">
    <source>
        <dbReference type="PROSITE-ProRule" id="PRU00339"/>
    </source>
</evidence>
<evidence type="ECO:0000313" key="6">
    <source>
        <dbReference type="Proteomes" id="UP000037515"/>
    </source>
</evidence>
<dbReference type="InterPro" id="IPR051263">
    <property type="entry name" value="C-type_cytochrome_biogenesis"/>
</dbReference>
<evidence type="ECO:0000259" key="4">
    <source>
        <dbReference type="Pfam" id="PF23914"/>
    </source>
</evidence>
<dbReference type="GO" id="GO:0005886">
    <property type="term" value="C:plasma membrane"/>
    <property type="evidence" value="ECO:0007669"/>
    <property type="project" value="TreeGrafter"/>
</dbReference>
<name>A0A0M0HP91_VIBNE</name>
<reference evidence="6" key="1">
    <citation type="submission" date="2015-08" db="EMBL/GenBank/DDBJ databases">
        <title>Vibrio galatheae sp. nov., a novel member of the Vibrionaceae family isolated from the Solomon Islands.</title>
        <authorList>
            <person name="Giubergia S."/>
            <person name="Machado H."/>
            <person name="Mateiu R.V."/>
            <person name="Gram L."/>
        </authorList>
    </citation>
    <scope>NUCLEOTIDE SEQUENCE [LARGE SCALE GENOMIC DNA]</scope>
    <source>
        <strain evidence="6">DSM 19584</strain>
    </source>
</reference>
<dbReference type="Pfam" id="PF23914">
    <property type="entry name" value="TPR_CcmH_CycH"/>
    <property type="match status" value="1"/>
</dbReference>
<dbReference type="InterPro" id="IPR019734">
    <property type="entry name" value="TPR_rpt"/>
</dbReference>
<dbReference type="PROSITE" id="PS50005">
    <property type="entry name" value="TPR"/>
    <property type="match status" value="1"/>
</dbReference>